<keyword evidence="1" id="KW-0472">Membrane</keyword>
<comment type="caution">
    <text evidence="2">The sequence shown here is derived from an EMBL/GenBank/DDBJ whole genome shotgun (WGS) entry which is preliminary data.</text>
</comment>
<dbReference type="EMBL" id="LFZW01000001">
    <property type="protein sequence ID" value="KMY51479.1"/>
    <property type="molecule type" value="Genomic_DNA"/>
</dbReference>
<keyword evidence="3" id="KW-1185">Reference proteome</keyword>
<evidence type="ECO:0008006" key="4">
    <source>
        <dbReference type="Google" id="ProtNLM"/>
    </source>
</evidence>
<protein>
    <recommendedName>
        <fullName evidence="4">Protein kinase domain-containing protein</fullName>
    </recommendedName>
</protein>
<proteinExistence type="predicted"/>
<accession>A0A0K9GXR9</accession>
<dbReference type="RefSeq" id="WP_049682830.1">
    <property type="nucleotide sequence ID" value="NZ_LFZW01000001.1"/>
</dbReference>
<sequence length="77" mass="8897">MKKMETNMPQAIMKYTKLIELELIFLSYGIIPIDLRLANVAFSEDNEMVVIDYGLFTMDFKALCCAGYLMMVLFKDV</sequence>
<evidence type="ECO:0000313" key="2">
    <source>
        <dbReference type="EMBL" id="KMY51479.1"/>
    </source>
</evidence>
<keyword evidence="1" id="KW-0812">Transmembrane</keyword>
<dbReference type="PATRIC" id="fig|1679170.3.peg.4460"/>
<feature type="transmembrane region" description="Helical" evidence="1">
    <location>
        <begin position="53"/>
        <end position="74"/>
    </location>
</feature>
<keyword evidence="1" id="KW-1133">Transmembrane helix</keyword>
<dbReference type="AlphaFoldDB" id="A0A0K9GXR9"/>
<evidence type="ECO:0000313" key="3">
    <source>
        <dbReference type="Proteomes" id="UP000037146"/>
    </source>
</evidence>
<reference evidence="3" key="1">
    <citation type="submission" date="2015-07" db="EMBL/GenBank/DDBJ databases">
        <title>Genome sequencing project for genomic taxonomy and phylogenomics of Bacillus-like bacteria.</title>
        <authorList>
            <person name="Liu B."/>
            <person name="Wang J."/>
            <person name="Zhu Y."/>
            <person name="Liu G."/>
            <person name="Chen Q."/>
            <person name="Chen Z."/>
            <person name="Lan J."/>
            <person name="Che J."/>
            <person name="Ge C."/>
            <person name="Shi H."/>
            <person name="Pan Z."/>
            <person name="Liu X."/>
        </authorList>
    </citation>
    <scope>NUCLEOTIDE SEQUENCE [LARGE SCALE GENOMIC DNA]</scope>
    <source>
        <strain evidence="3">FJAT-27997</strain>
    </source>
</reference>
<dbReference type="Proteomes" id="UP000037146">
    <property type="component" value="Unassembled WGS sequence"/>
</dbReference>
<evidence type="ECO:0000256" key="1">
    <source>
        <dbReference type="SAM" id="Phobius"/>
    </source>
</evidence>
<name>A0A0K9GXR9_9BACI</name>
<gene>
    <name evidence="2" type="ORF">AC625_19640</name>
</gene>
<organism evidence="2 3">
    <name type="scientific">Peribacillus loiseleuriae</name>
    <dbReference type="NCBI Taxonomy" id="1679170"/>
    <lineage>
        <taxon>Bacteria</taxon>
        <taxon>Bacillati</taxon>
        <taxon>Bacillota</taxon>
        <taxon>Bacilli</taxon>
        <taxon>Bacillales</taxon>
        <taxon>Bacillaceae</taxon>
        <taxon>Peribacillus</taxon>
    </lineage>
</organism>
<feature type="transmembrane region" description="Helical" evidence="1">
    <location>
        <begin position="21"/>
        <end position="41"/>
    </location>
</feature>
<dbReference type="OrthoDB" id="1739422at2"/>